<proteinExistence type="predicted"/>
<evidence type="ECO:0000313" key="2">
    <source>
        <dbReference type="EMBL" id="QBM26958.1"/>
    </source>
</evidence>
<protein>
    <submittedName>
        <fullName evidence="2">Uncharacterized protein</fullName>
    </submittedName>
</protein>
<dbReference type="EMBL" id="CP037867">
    <property type="protein sequence ID" value="QBM26958.1"/>
    <property type="molecule type" value="Genomic_DNA"/>
</dbReference>
<name>A0A4P6WXU7_HYDPS</name>
<evidence type="ECO:0000313" key="3">
    <source>
        <dbReference type="Proteomes" id="UP000293912"/>
    </source>
</evidence>
<dbReference type="Proteomes" id="UP000293912">
    <property type="component" value="Chromosome"/>
</dbReference>
<feature type="compositionally biased region" description="Basic residues" evidence="1">
    <location>
        <begin position="1"/>
        <end position="12"/>
    </location>
</feature>
<feature type="region of interest" description="Disordered" evidence="1">
    <location>
        <begin position="1"/>
        <end position="20"/>
    </location>
</feature>
<reference evidence="2 3" key="1">
    <citation type="submission" date="2019-03" db="EMBL/GenBank/DDBJ databases">
        <authorList>
            <person name="Sebastian G."/>
            <person name="Baumann P."/>
            <person name="Ruckert C."/>
            <person name="Kalinowski J."/>
            <person name="Nebel B."/>
            <person name="Takors R."/>
            <person name="Blombach B."/>
        </authorList>
    </citation>
    <scope>NUCLEOTIDE SEQUENCE [LARGE SCALE GENOMIC DNA]</scope>
    <source>
        <strain evidence="2 3">DSM 1084</strain>
    </source>
</reference>
<evidence type="ECO:0000256" key="1">
    <source>
        <dbReference type="SAM" id="MobiDB-lite"/>
    </source>
</evidence>
<dbReference type="AlphaFoldDB" id="A0A4P6WXU7"/>
<organism evidence="2 3">
    <name type="scientific">Hydrogenophaga pseudoflava</name>
    <name type="common">Pseudomonas carboxydoflava</name>
    <dbReference type="NCBI Taxonomy" id="47421"/>
    <lineage>
        <taxon>Bacteria</taxon>
        <taxon>Pseudomonadati</taxon>
        <taxon>Pseudomonadota</taxon>
        <taxon>Betaproteobacteria</taxon>
        <taxon>Burkholderiales</taxon>
        <taxon>Comamonadaceae</taxon>
        <taxon>Hydrogenophaga</taxon>
    </lineage>
</organism>
<sequence length="114" mass="12201">MMGKASNRKKAARPGGGADVHTQIAAEAEAVRNKDRLAFQPAERTPALSALLDSAAAALSKAVPATFEHEGRPYYLRVSFGLVRVMVFETATASEPMTLAITGSMDEFGHLPYH</sequence>
<keyword evidence="3" id="KW-1185">Reference proteome</keyword>
<accession>A0A4P6WXU7</accession>
<gene>
    <name evidence="2" type="ORF">HPF_04635</name>
</gene>
<dbReference type="KEGG" id="hpse:HPF_04635"/>